<feature type="compositionally biased region" description="Basic and acidic residues" evidence="2">
    <location>
        <begin position="232"/>
        <end position="246"/>
    </location>
</feature>
<evidence type="ECO:0008006" key="5">
    <source>
        <dbReference type="Google" id="ProtNLM"/>
    </source>
</evidence>
<dbReference type="PANTHER" id="PTHR35705:SF1">
    <property type="entry name" value="WPP DOMAIN-INTERACTING TAIL-ANCHORED PROTEIN 1"/>
    <property type="match status" value="1"/>
</dbReference>
<feature type="region of interest" description="Disordered" evidence="2">
    <location>
        <begin position="202"/>
        <end position="246"/>
    </location>
</feature>
<reference evidence="4" key="1">
    <citation type="submission" date="2018-02" db="EMBL/GenBank/DDBJ databases">
        <title>Rhizophora mucronata_Transcriptome.</title>
        <authorList>
            <person name="Meera S.P."/>
            <person name="Sreeshan A."/>
            <person name="Augustine A."/>
        </authorList>
    </citation>
    <scope>NUCLEOTIDE SEQUENCE</scope>
    <source>
        <tissue evidence="4">Leaf</tissue>
    </source>
</reference>
<keyword evidence="3" id="KW-0472">Membrane</keyword>
<organism evidence="4">
    <name type="scientific">Rhizophora mucronata</name>
    <name type="common">Asiatic mangrove</name>
    <dbReference type="NCBI Taxonomy" id="61149"/>
    <lineage>
        <taxon>Eukaryota</taxon>
        <taxon>Viridiplantae</taxon>
        <taxon>Streptophyta</taxon>
        <taxon>Embryophyta</taxon>
        <taxon>Tracheophyta</taxon>
        <taxon>Spermatophyta</taxon>
        <taxon>Magnoliopsida</taxon>
        <taxon>eudicotyledons</taxon>
        <taxon>Gunneridae</taxon>
        <taxon>Pentapetalae</taxon>
        <taxon>rosids</taxon>
        <taxon>fabids</taxon>
        <taxon>Malpighiales</taxon>
        <taxon>Rhizophoraceae</taxon>
        <taxon>Rhizophora</taxon>
    </lineage>
</organism>
<feature type="coiled-coil region" evidence="1">
    <location>
        <begin position="5"/>
        <end position="39"/>
    </location>
</feature>
<feature type="coiled-coil region" evidence="1">
    <location>
        <begin position="78"/>
        <end position="154"/>
    </location>
</feature>
<keyword evidence="3" id="KW-1133">Transmembrane helix</keyword>
<evidence type="ECO:0000256" key="1">
    <source>
        <dbReference type="SAM" id="Coils"/>
    </source>
</evidence>
<proteinExistence type="predicted"/>
<dbReference type="PANTHER" id="PTHR35705">
    <property type="entry name" value="WPP DOMAIN-INTERACTING TAIL-ANCHORED PROTEIN 1"/>
    <property type="match status" value="1"/>
</dbReference>
<name>A0A2P2IRT8_RHIMU</name>
<dbReference type="EMBL" id="GGEC01003394">
    <property type="protein sequence ID" value="MBW83877.1"/>
    <property type="molecule type" value="Transcribed_RNA"/>
</dbReference>
<keyword evidence="3" id="KW-0812">Transmembrane</keyword>
<keyword evidence="1" id="KW-0175">Coiled coil</keyword>
<feature type="transmembrane region" description="Helical" evidence="3">
    <location>
        <begin position="271"/>
        <end position="289"/>
    </location>
</feature>
<dbReference type="SUPFAM" id="SSF57997">
    <property type="entry name" value="Tropomyosin"/>
    <property type="match status" value="1"/>
</dbReference>
<sequence length="295" mass="32799">MENMIDGLNARLSKAENRAENAEANCKLLGEINMELNKELGHLKGISEKVDLLEKKLRESDINLQHAVASSEASQEKQSMLNSTIKDMENLIENLKLKVSKAESRADSAEEKCLILSESNAELDGELSFLRGRLERVEASLNQAEESKMATARDIGFRTKIITDLVMQLAIERERLHKQISSLALENKTLVVRLRQPKKDASGFADYHSNGNEKGPSFPESEVTHVSATGSEFERRHKDAPAGKTKEAAAATVSNIDCVRRIDAGNLNFKHVFTALLVALFSAALYMFLSREQPF</sequence>
<accession>A0A2P2IRT8</accession>
<evidence type="ECO:0000256" key="3">
    <source>
        <dbReference type="SAM" id="Phobius"/>
    </source>
</evidence>
<evidence type="ECO:0000313" key="4">
    <source>
        <dbReference type="EMBL" id="MBW83877.1"/>
    </source>
</evidence>
<dbReference type="AlphaFoldDB" id="A0A2P2IRT8"/>
<protein>
    <recommendedName>
        <fullName evidence="5">WPP domain-interacting tail-anchored protein 1</fullName>
    </recommendedName>
</protein>
<dbReference type="InterPro" id="IPR039976">
    <property type="entry name" value="WIT1/WIT2"/>
</dbReference>
<evidence type="ECO:0000256" key="2">
    <source>
        <dbReference type="SAM" id="MobiDB-lite"/>
    </source>
</evidence>